<feature type="domain" description="IclR-ED" evidence="5">
    <location>
        <begin position="66"/>
        <end position="246"/>
    </location>
</feature>
<dbReference type="Gene3D" id="1.10.10.10">
    <property type="entry name" value="Winged helix-like DNA-binding domain superfamily/Winged helix DNA-binding domain"/>
    <property type="match status" value="1"/>
</dbReference>
<keyword evidence="2" id="KW-0238">DNA-binding</keyword>
<evidence type="ECO:0000259" key="4">
    <source>
        <dbReference type="PROSITE" id="PS51077"/>
    </source>
</evidence>
<dbReference type="PANTHER" id="PTHR30136">
    <property type="entry name" value="HELIX-TURN-HELIX TRANSCRIPTIONAL REGULATOR, ICLR FAMILY"/>
    <property type="match status" value="1"/>
</dbReference>
<gene>
    <name evidence="6" type="ORF">GS660_17555</name>
</gene>
<dbReference type="RefSeq" id="WP_161348290.1">
    <property type="nucleotide sequence ID" value="NZ_BMGW01000013.1"/>
</dbReference>
<dbReference type="GO" id="GO:0003700">
    <property type="term" value="F:DNA-binding transcription factor activity"/>
    <property type="evidence" value="ECO:0007669"/>
    <property type="project" value="TreeGrafter"/>
</dbReference>
<dbReference type="EMBL" id="WWNR01000013">
    <property type="protein sequence ID" value="MZQ90902.1"/>
    <property type="molecule type" value="Genomic_DNA"/>
</dbReference>
<evidence type="ECO:0000313" key="7">
    <source>
        <dbReference type="Proteomes" id="UP000477083"/>
    </source>
</evidence>
<evidence type="ECO:0000256" key="2">
    <source>
        <dbReference type="ARBA" id="ARBA00023125"/>
    </source>
</evidence>
<comment type="caution">
    <text evidence="6">The sequence shown here is derived from an EMBL/GenBank/DDBJ whole genome shotgun (WGS) entry which is preliminary data.</text>
</comment>
<evidence type="ECO:0000313" key="6">
    <source>
        <dbReference type="EMBL" id="MZQ90902.1"/>
    </source>
</evidence>
<dbReference type="PROSITE" id="PS51077">
    <property type="entry name" value="HTH_ICLR"/>
    <property type="match status" value="1"/>
</dbReference>
<dbReference type="PANTHER" id="PTHR30136:SF35">
    <property type="entry name" value="HTH-TYPE TRANSCRIPTIONAL REGULATOR RV1719"/>
    <property type="match status" value="1"/>
</dbReference>
<name>A0A6L8VN00_9RHOB</name>
<accession>A0A6L8VN00</accession>
<dbReference type="InterPro" id="IPR014757">
    <property type="entry name" value="Tscrpt_reg_IclR_C"/>
</dbReference>
<evidence type="ECO:0000256" key="1">
    <source>
        <dbReference type="ARBA" id="ARBA00023015"/>
    </source>
</evidence>
<dbReference type="AlphaFoldDB" id="A0A6L8VN00"/>
<dbReference type="OrthoDB" id="9807558at2"/>
<evidence type="ECO:0000259" key="5">
    <source>
        <dbReference type="PROSITE" id="PS51078"/>
    </source>
</evidence>
<dbReference type="Pfam" id="PF09339">
    <property type="entry name" value="HTH_IclR"/>
    <property type="match status" value="1"/>
</dbReference>
<dbReference type="SUPFAM" id="SSF46785">
    <property type="entry name" value="Winged helix' DNA-binding domain"/>
    <property type="match status" value="1"/>
</dbReference>
<keyword evidence="3" id="KW-0804">Transcription</keyword>
<feature type="domain" description="HTH iclR-type" evidence="4">
    <location>
        <begin position="3"/>
        <end position="65"/>
    </location>
</feature>
<dbReference type="Gene3D" id="3.30.450.40">
    <property type="match status" value="1"/>
</dbReference>
<protein>
    <submittedName>
        <fullName evidence="6">Helix-turn-helix domain-containing protein</fullName>
    </submittedName>
</protein>
<dbReference type="InterPro" id="IPR005471">
    <property type="entry name" value="Tscrpt_reg_IclR_N"/>
</dbReference>
<keyword evidence="1" id="KW-0805">Transcription regulation</keyword>
<dbReference type="InterPro" id="IPR036388">
    <property type="entry name" value="WH-like_DNA-bd_sf"/>
</dbReference>
<dbReference type="PROSITE" id="PS51078">
    <property type="entry name" value="ICLR_ED"/>
    <property type="match status" value="1"/>
</dbReference>
<sequence>MQVRQAANVLELLEFFAERRKPATLTEIAVELDWPRSSTFNIVGTLADKGYLYEPVTRGGYYPTPRWFVATQAIAEADPLPEPLLALAREIRDATGETTGIASPSGMNAVMLFVAESSQAVRYFAKAGSRVPIHASSVGRALLAQYPKPEREALYRKIDFTGLPPTAPRSPDELEAALFDAETRGYHQSDSEYVPDLAGVSVTLLCPHRRLALVVAGPRSRCLERRADTAAIIRDLSGAQGLLHEP</sequence>
<dbReference type="InterPro" id="IPR029016">
    <property type="entry name" value="GAF-like_dom_sf"/>
</dbReference>
<keyword evidence="7" id="KW-1185">Reference proteome</keyword>
<dbReference type="GO" id="GO:0045892">
    <property type="term" value="P:negative regulation of DNA-templated transcription"/>
    <property type="evidence" value="ECO:0007669"/>
    <property type="project" value="TreeGrafter"/>
</dbReference>
<dbReference type="Proteomes" id="UP000477083">
    <property type="component" value="Unassembled WGS sequence"/>
</dbReference>
<dbReference type="GO" id="GO:0003677">
    <property type="term" value="F:DNA binding"/>
    <property type="evidence" value="ECO:0007669"/>
    <property type="project" value="UniProtKB-KW"/>
</dbReference>
<reference evidence="6 7" key="1">
    <citation type="submission" date="2020-01" db="EMBL/GenBank/DDBJ databases">
        <title>Frigidibacter albus SP32T (=CGMCC 1.13995T).</title>
        <authorList>
            <person name="Liao X."/>
        </authorList>
    </citation>
    <scope>NUCLEOTIDE SEQUENCE [LARGE SCALE GENOMIC DNA]</scope>
    <source>
        <strain evidence="6 7">SP32</strain>
    </source>
</reference>
<dbReference type="Pfam" id="PF01614">
    <property type="entry name" value="IclR_C"/>
    <property type="match status" value="1"/>
</dbReference>
<dbReference type="SUPFAM" id="SSF55781">
    <property type="entry name" value="GAF domain-like"/>
    <property type="match status" value="1"/>
</dbReference>
<evidence type="ECO:0000256" key="3">
    <source>
        <dbReference type="ARBA" id="ARBA00023163"/>
    </source>
</evidence>
<proteinExistence type="predicted"/>
<organism evidence="6 7">
    <name type="scientific">Frigidibacter albus</name>
    <dbReference type="NCBI Taxonomy" id="1465486"/>
    <lineage>
        <taxon>Bacteria</taxon>
        <taxon>Pseudomonadati</taxon>
        <taxon>Pseudomonadota</taxon>
        <taxon>Alphaproteobacteria</taxon>
        <taxon>Rhodobacterales</taxon>
        <taxon>Paracoccaceae</taxon>
        <taxon>Frigidibacter</taxon>
    </lineage>
</organism>
<dbReference type="InterPro" id="IPR036390">
    <property type="entry name" value="WH_DNA-bd_sf"/>
</dbReference>
<dbReference type="InterPro" id="IPR050707">
    <property type="entry name" value="HTH_MetabolicPath_Reg"/>
</dbReference>